<reference evidence="2 3" key="1">
    <citation type="submission" date="2020-08" db="EMBL/GenBank/DDBJ databases">
        <title>Genomic Encyclopedia of Type Strains, Phase IV (KMG-IV): sequencing the most valuable type-strain genomes for metagenomic binning, comparative biology and taxonomic classification.</title>
        <authorList>
            <person name="Goeker M."/>
        </authorList>
    </citation>
    <scope>NUCLEOTIDE SEQUENCE [LARGE SCALE GENOMIC DNA]</scope>
    <source>
        <strain evidence="2 3">DSM 100397</strain>
    </source>
</reference>
<keyword evidence="1" id="KW-0732">Signal</keyword>
<keyword evidence="3" id="KW-1185">Reference proteome</keyword>
<proteinExistence type="predicted"/>
<name>A0ABR6DS90_9FLAO</name>
<gene>
    <name evidence="2" type="ORF">GGR22_002732</name>
</gene>
<sequence length="189" mass="22253">MSKKSTALFFLMILFSCSTKNINPNTTSIQLELGKLEKFVDLEKRLNAVEVTRNHYVDISEGIYPYIKNHTFKISKDFMLSPEKGIELRKNYYYTDDNEVKLIFYKWSDVNSAETPKNKFKQIFNNLEKEITNKLGASSSKNIESKKTKSDDTFRDDIKWQNSEIKVYMFRFGDRQNSFNEINVAVYKD</sequence>
<dbReference type="PROSITE" id="PS51257">
    <property type="entry name" value="PROKAR_LIPOPROTEIN"/>
    <property type="match status" value="1"/>
</dbReference>
<evidence type="ECO:0000313" key="3">
    <source>
        <dbReference type="Proteomes" id="UP000555003"/>
    </source>
</evidence>
<feature type="chain" id="PRO_5046028693" description="Lipoprotein" evidence="1">
    <location>
        <begin position="21"/>
        <end position="189"/>
    </location>
</feature>
<dbReference type="Proteomes" id="UP000555003">
    <property type="component" value="Unassembled WGS sequence"/>
</dbReference>
<feature type="signal peptide" evidence="1">
    <location>
        <begin position="1"/>
        <end position="20"/>
    </location>
</feature>
<organism evidence="2 3">
    <name type="scientific">Flavobacterium gossypii</name>
    <dbReference type="NCBI Taxonomy" id="1646119"/>
    <lineage>
        <taxon>Bacteria</taxon>
        <taxon>Pseudomonadati</taxon>
        <taxon>Bacteroidota</taxon>
        <taxon>Flavobacteriia</taxon>
        <taxon>Flavobacteriales</taxon>
        <taxon>Flavobacteriaceae</taxon>
        <taxon>Flavobacterium</taxon>
    </lineage>
</organism>
<evidence type="ECO:0008006" key="4">
    <source>
        <dbReference type="Google" id="ProtNLM"/>
    </source>
</evidence>
<dbReference type="RefSeq" id="WP_182494072.1">
    <property type="nucleotide sequence ID" value="NZ_JACJIS010000003.1"/>
</dbReference>
<evidence type="ECO:0000256" key="1">
    <source>
        <dbReference type="SAM" id="SignalP"/>
    </source>
</evidence>
<dbReference type="EMBL" id="JACJIS010000003">
    <property type="protein sequence ID" value="MBA9074559.1"/>
    <property type="molecule type" value="Genomic_DNA"/>
</dbReference>
<comment type="caution">
    <text evidence="2">The sequence shown here is derived from an EMBL/GenBank/DDBJ whole genome shotgun (WGS) entry which is preliminary data.</text>
</comment>
<evidence type="ECO:0000313" key="2">
    <source>
        <dbReference type="EMBL" id="MBA9074559.1"/>
    </source>
</evidence>
<accession>A0ABR6DS90</accession>
<protein>
    <recommendedName>
        <fullName evidence="4">Lipoprotein</fullName>
    </recommendedName>
</protein>